<accession>A0A1E3QMJ4</accession>
<dbReference type="Gene3D" id="3.40.50.10680">
    <property type="entry name" value="CofD-like domains"/>
    <property type="match status" value="1"/>
</dbReference>
<dbReference type="SUPFAM" id="SSF142338">
    <property type="entry name" value="CofD-like"/>
    <property type="match status" value="1"/>
</dbReference>
<dbReference type="AlphaFoldDB" id="A0A1E3QMJ4"/>
<dbReference type="OrthoDB" id="10267139at2759"/>
<reference evidence="2" key="1">
    <citation type="submission" date="2016-05" db="EMBL/GenBank/DDBJ databases">
        <title>Comparative genomics of biotechnologically important yeasts.</title>
        <authorList>
            <consortium name="DOE Joint Genome Institute"/>
            <person name="Riley R."/>
            <person name="Haridas S."/>
            <person name="Wolfe K.H."/>
            <person name="Lopes M.R."/>
            <person name="Hittinger C.T."/>
            <person name="Goker M."/>
            <person name="Salamov A."/>
            <person name="Wisecaver J."/>
            <person name="Long T.M."/>
            <person name="Aerts A.L."/>
            <person name="Barry K."/>
            <person name="Choi C."/>
            <person name="Clum A."/>
            <person name="Coughlan A.Y."/>
            <person name="Deshpande S."/>
            <person name="Douglass A.P."/>
            <person name="Hanson S.J."/>
            <person name="Klenk H.-P."/>
            <person name="Labutti K."/>
            <person name="Lapidus A."/>
            <person name="Lindquist E."/>
            <person name="Lipzen A."/>
            <person name="Meier-Kolthoff J.P."/>
            <person name="Ohm R.A."/>
            <person name="Otillar R.P."/>
            <person name="Pangilinan J."/>
            <person name="Peng Y."/>
            <person name="Rokas A."/>
            <person name="Rosa C.A."/>
            <person name="Scheuner C."/>
            <person name="Sibirny A.A."/>
            <person name="Slot J.C."/>
            <person name="Stielow J.B."/>
            <person name="Sun H."/>
            <person name="Kurtzman C.P."/>
            <person name="Blackwell M."/>
            <person name="Grigoriev I.V."/>
            <person name="Jeffries T.W."/>
        </authorList>
    </citation>
    <scope>NUCLEOTIDE SEQUENCE [LARGE SCALE GENOMIC DNA]</scope>
    <source>
        <strain evidence="2">NRRL Y-12698</strain>
    </source>
</reference>
<proteinExistence type="predicted"/>
<dbReference type="RefSeq" id="XP_018984012.1">
    <property type="nucleotide sequence ID" value="XM_019129327.1"/>
</dbReference>
<protein>
    <submittedName>
        <fullName evidence="1">Uncharacterized protein</fullName>
    </submittedName>
</protein>
<organism evidence="1 2">
    <name type="scientific">Babjeviella inositovora NRRL Y-12698</name>
    <dbReference type="NCBI Taxonomy" id="984486"/>
    <lineage>
        <taxon>Eukaryota</taxon>
        <taxon>Fungi</taxon>
        <taxon>Dikarya</taxon>
        <taxon>Ascomycota</taxon>
        <taxon>Saccharomycotina</taxon>
        <taxon>Pichiomycetes</taxon>
        <taxon>Serinales incertae sedis</taxon>
        <taxon>Babjeviella</taxon>
    </lineage>
</organism>
<dbReference type="GO" id="GO:0043743">
    <property type="term" value="F:LPPG:FO 2-phospho-L-lactate transferase activity"/>
    <property type="evidence" value="ECO:0007669"/>
    <property type="project" value="InterPro"/>
</dbReference>
<dbReference type="PANTHER" id="PTHR31240">
    <property type="entry name" value="MATERNAL EFFECT EMBRYO ARREST 18"/>
    <property type="match status" value="1"/>
</dbReference>
<keyword evidence="2" id="KW-1185">Reference proteome</keyword>
<evidence type="ECO:0000313" key="2">
    <source>
        <dbReference type="Proteomes" id="UP000094336"/>
    </source>
</evidence>
<dbReference type="Proteomes" id="UP000094336">
    <property type="component" value="Unassembled WGS sequence"/>
</dbReference>
<dbReference type="Pfam" id="PF01933">
    <property type="entry name" value="CofD"/>
    <property type="match status" value="1"/>
</dbReference>
<dbReference type="GeneID" id="30147180"/>
<dbReference type="STRING" id="984486.A0A1E3QMJ4"/>
<gene>
    <name evidence="1" type="ORF">BABINDRAFT_162387</name>
</gene>
<dbReference type="InterPro" id="IPR038136">
    <property type="entry name" value="CofD-like_dom_sf"/>
</dbReference>
<dbReference type="PANTHER" id="PTHR31240:SF0">
    <property type="entry name" value="MATERNAL EFFECT EMBRYO ARREST 18"/>
    <property type="match status" value="1"/>
</dbReference>
<dbReference type="InterPro" id="IPR002882">
    <property type="entry name" value="CofD"/>
</dbReference>
<dbReference type="EMBL" id="KV454434">
    <property type="protein sequence ID" value="ODQ78684.1"/>
    <property type="molecule type" value="Genomic_DNA"/>
</dbReference>
<evidence type="ECO:0000313" key="1">
    <source>
        <dbReference type="EMBL" id="ODQ78684.1"/>
    </source>
</evidence>
<name>A0A1E3QMJ4_9ASCO</name>
<sequence length="469" mass="52444">MSIAVISGGTATNELVSLFSNISSSVSYILPISDNGGSTSELLRVIGGPAIGDIRSRITRLIPEKSEPLRRLLSYRLSDDPWHAKNEWTEIVEGNHPLWAPIEASLKEIFRSFLIHVHVELLKKSRNPLTKFRFELASIGNLFLTGARLFCGSLDAAIELVLRLARVDERVKVLPCLNTNFTYHISALLEDGSIVTGQSQISHPNTSGASPMALIVKTGPLTPVDFLYNDMSHLLNSNTDLPRFLQEVDPEESEDANPPYSHPELRLSQLHFSKMDNIPPLPAAVERIFYISPFGEEIHPQAHTRVVKQLKESHMVVYSIGSLMTSVVPVLVLKGVGQAISHDTNSKKRVLLLNGSLDRETYNMSALDFIETIVESCLYSQNVTFTHKNQKSLSPIGHHYGPRVQENEQDWSRYITHLVHLEYSQIPVDKAVIEQRGVRCIAVRNAVEDGEVQNLYDLEGLQRCLTDLM</sequence>